<gene>
    <name evidence="2" type="ORF">LY08_00440</name>
</gene>
<accession>A0A327RMC9</accession>
<keyword evidence="1" id="KW-0732">Signal</keyword>
<feature type="chain" id="PRO_5016440674" description="Antibiotic biosynthesis monooxygenase" evidence="1">
    <location>
        <begin position="22"/>
        <end position="274"/>
    </location>
</feature>
<reference evidence="2 3" key="1">
    <citation type="submission" date="2018-06" db="EMBL/GenBank/DDBJ databases">
        <title>Genomic Encyclopedia of Archaeal and Bacterial Type Strains, Phase II (KMG-II): from individual species to whole genera.</title>
        <authorList>
            <person name="Goeker M."/>
        </authorList>
    </citation>
    <scope>NUCLEOTIDE SEQUENCE [LARGE SCALE GENOMIC DNA]</scope>
    <source>
        <strain evidence="2 3">DSM 24464</strain>
    </source>
</reference>
<comment type="caution">
    <text evidence="2">The sequence shown here is derived from an EMBL/GenBank/DDBJ whole genome shotgun (WGS) entry which is preliminary data.</text>
</comment>
<keyword evidence="3" id="KW-1185">Reference proteome</keyword>
<evidence type="ECO:0008006" key="4">
    <source>
        <dbReference type="Google" id="ProtNLM"/>
    </source>
</evidence>
<proteinExistence type="predicted"/>
<dbReference type="EMBL" id="QLLO01000001">
    <property type="protein sequence ID" value="RAJ18166.1"/>
    <property type="molecule type" value="Genomic_DNA"/>
</dbReference>
<dbReference type="AlphaFoldDB" id="A0A327RMC9"/>
<evidence type="ECO:0000313" key="2">
    <source>
        <dbReference type="EMBL" id="RAJ18166.1"/>
    </source>
</evidence>
<protein>
    <recommendedName>
        <fullName evidence="4">Antibiotic biosynthesis monooxygenase</fullName>
    </recommendedName>
</protein>
<evidence type="ECO:0000313" key="3">
    <source>
        <dbReference type="Proteomes" id="UP000248703"/>
    </source>
</evidence>
<feature type="signal peptide" evidence="1">
    <location>
        <begin position="1"/>
        <end position="21"/>
    </location>
</feature>
<dbReference type="Proteomes" id="UP000248703">
    <property type="component" value="Unassembled WGS sequence"/>
</dbReference>
<sequence length="274" mass="32190">MKTTKNLMMLLLSFVMISSTGFVTDTVQDQPQYVVVTTMHWNMDYENFDMDTWKAIEKEYMDKVTKKNNHIVSARYYLHQFTADNTEILYVRTFNSWEDIDKAGKKSVELAKAAWPDESARNAFFDKQNAYYANEHSDEIYATLNGAKVLAAAPTKDMLLYVRKSYFTFPKDGSEEEFNKLRLEYTNNVINKNPFIKGYYPNYHAWGASKTEFVEAFILEKMDDIDDMFEQNDKLFKAHWKTEENQKDFNKKIGNYFTGIHGDYLYSMIHGISE</sequence>
<name>A0A327RMC9_9FLAO</name>
<dbReference type="OrthoDB" id="1445639at2"/>
<dbReference type="RefSeq" id="WP_111658792.1">
    <property type="nucleotide sequence ID" value="NZ_QLLO01000001.1"/>
</dbReference>
<organism evidence="2 3">
    <name type="scientific">Olleya aquimaris</name>
    <dbReference type="NCBI Taxonomy" id="639310"/>
    <lineage>
        <taxon>Bacteria</taxon>
        <taxon>Pseudomonadati</taxon>
        <taxon>Bacteroidota</taxon>
        <taxon>Flavobacteriia</taxon>
        <taxon>Flavobacteriales</taxon>
        <taxon>Flavobacteriaceae</taxon>
    </lineage>
</organism>
<evidence type="ECO:0000256" key="1">
    <source>
        <dbReference type="SAM" id="SignalP"/>
    </source>
</evidence>